<dbReference type="RefSeq" id="WP_179792677.1">
    <property type="nucleotide sequence ID" value="NZ_BAABHP010000003.1"/>
</dbReference>
<accession>A0A7Y9DSR6</accession>
<dbReference type="Gene3D" id="1.20.140.10">
    <property type="entry name" value="Butyryl-CoA Dehydrogenase, subunit A, domain 3"/>
    <property type="match status" value="1"/>
</dbReference>
<dbReference type="InterPro" id="IPR006091">
    <property type="entry name" value="Acyl-CoA_Oxase/DH_mid-dom"/>
</dbReference>
<dbReference type="Pfam" id="PF02770">
    <property type="entry name" value="Acyl-CoA_dh_M"/>
    <property type="match status" value="1"/>
</dbReference>
<dbReference type="EMBL" id="JACCBN010000001">
    <property type="protein sequence ID" value="NYD34759.1"/>
    <property type="molecule type" value="Genomic_DNA"/>
</dbReference>
<feature type="domain" description="Adaptive response protein AidB N-terminal" evidence="9">
    <location>
        <begin position="9"/>
        <end position="162"/>
    </location>
</feature>
<dbReference type="GO" id="GO:0003995">
    <property type="term" value="F:acyl-CoA dehydrogenase activity"/>
    <property type="evidence" value="ECO:0007669"/>
    <property type="project" value="InterPro"/>
</dbReference>
<organism evidence="10 11">
    <name type="scientific">Actinomycetospora corticicola</name>
    <dbReference type="NCBI Taxonomy" id="663602"/>
    <lineage>
        <taxon>Bacteria</taxon>
        <taxon>Bacillati</taxon>
        <taxon>Actinomycetota</taxon>
        <taxon>Actinomycetes</taxon>
        <taxon>Pseudonocardiales</taxon>
        <taxon>Pseudonocardiaceae</taxon>
        <taxon>Actinomycetospora</taxon>
    </lineage>
</organism>
<dbReference type="InterPro" id="IPR009100">
    <property type="entry name" value="AcylCoA_DH/oxidase_NM_dom_sf"/>
</dbReference>
<dbReference type="PANTHER" id="PTHR42707">
    <property type="entry name" value="ACYL-COA DEHYDROGENASE"/>
    <property type="match status" value="1"/>
</dbReference>
<dbReference type="InterPro" id="IPR009075">
    <property type="entry name" value="AcylCo_DH/oxidase_C"/>
</dbReference>
<evidence type="ECO:0000313" key="10">
    <source>
        <dbReference type="EMBL" id="NYD34759.1"/>
    </source>
</evidence>
<protein>
    <submittedName>
        <fullName evidence="10">Putative acyl-CoA dehydrogenase</fullName>
    </submittedName>
</protein>
<dbReference type="PANTHER" id="PTHR42707:SF3">
    <property type="entry name" value="ACYL-COA DEHYDROGENASE AIDB-RELATED"/>
    <property type="match status" value="1"/>
</dbReference>
<evidence type="ECO:0000256" key="3">
    <source>
        <dbReference type="ARBA" id="ARBA00022630"/>
    </source>
</evidence>
<evidence type="ECO:0000256" key="5">
    <source>
        <dbReference type="RuleBase" id="RU362125"/>
    </source>
</evidence>
<proteinExistence type="inferred from homology"/>
<feature type="compositionally biased region" description="Polar residues" evidence="6">
    <location>
        <begin position="188"/>
        <end position="199"/>
    </location>
</feature>
<keyword evidence="5" id="KW-0560">Oxidoreductase</keyword>
<dbReference type="Gene3D" id="2.40.110.20">
    <property type="match status" value="1"/>
</dbReference>
<dbReference type="InterPro" id="IPR036250">
    <property type="entry name" value="AcylCo_DH-like_C"/>
</dbReference>
<dbReference type="AlphaFoldDB" id="A0A7Y9DSR6"/>
<dbReference type="Gene3D" id="6.10.250.600">
    <property type="match status" value="1"/>
</dbReference>
<dbReference type="InterPro" id="IPR041504">
    <property type="entry name" value="AidB_N"/>
</dbReference>
<feature type="domain" description="Acyl-CoA dehydrogenase/oxidase C-terminal" evidence="7">
    <location>
        <begin position="291"/>
        <end position="445"/>
    </location>
</feature>
<dbReference type="InterPro" id="IPR006089">
    <property type="entry name" value="Acyl-CoA_DH_CS"/>
</dbReference>
<keyword evidence="4 5" id="KW-0274">FAD</keyword>
<evidence type="ECO:0000256" key="2">
    <source>
        <dbReference type="ARBA" id="ARBA00009347"/>
    </source>
</evidence>
<gene>
    <name evidence="10" type="ORF">BJ983_000861</name>
</gene>
<dbReference type="Proteomes" id="UP000535890">
    <property type="component" value="Unassembled WGS sequence"/>
</dbReference>
<dbReference type="SUPFAM" id="SSF47203">
    <property type="entry name" value="Acyl-CoA dehydrogenase C-terminal domain-like"/>
    <property type="match status" value="1"/>
</dbReference>
<dbReference type="Pfam" id="PF18158">
    <property type="entry name" value="AidB_N"/>
    <property type="match status" value="1"/>
</dbReference>
<name>A0A7Y9DSR6_9PSEU</name>
<comment type="cofactor">
    <cofactor evidence="1 5">
        <name>FAD</name>
        <dbReference type="ChEBI" id="CHEBI:57692"/>
    </cofactor>
</comment>
<evidence type="ECO:0000256" key="1">
    <source>
        <dbReference type="ARBA" id="ARBA00001974"/>
    </source>
</evidence>
<dbReference type="InterPro" id="IPR052904">
    <property type="entry name" value="Acyl-CoA_dehydrogenase-like"/>
</dbReference>
<evidence type="ECO:0000313" key="11">
    <source>
        <dbReference type="Proteomes" id="UP000535890"/>
    </source>
</evidence>
<dbReference type="SUPFAM" id="SSF56645">
    <property type="entry name" value="Acyl-CoA dehydrogenase NM domain-like"/>
    <property type="match status" value="1"/>
</dbReference>
<keyword evidence="3 5" id="KW-0285">Flavoprotein</keyword>
<feature type="domain" description="Acyl-CoA oxidase/dehydrogenase middle" evidence="8">
    <location>
        <begin position="177"/>
        <end position="280"/>
    </location>
</feature>
<comment type="similarity">
    <text evidence="2 5">Belongs to the acyl-CoA dehydrogenase family.</text>
</comment>
<comment type="caution">
    <text evidence="10">The sequence shown here is derived from an EMBL/GenBank/DDBJ whole genome shotgun (WGS) entry which is preliminary data.</text>
</comment>
<evidence type="ECO:0000259" key="8">
    <source>
        <dbReference type="Pfam" id="PF02770"/>
    </source>
</evidence>
<keyword evidence="11" id="KW-1185">Reference proteome</keyword>
<reference evidence="10 11" key="1">
    <citation type="submission" date="2020-07" db="EMBL/GenBank/DDBJ databases">
        <title>Sequencing the genomes of 1000 actinobacteria strains.</title>
        <authorList>
            <person name="Klenk H.-P."/>
        </authorList>
    </citation>
    <scope>NUCLEOTIDE SEQUENCE [LARGE SCALE GENOMIC DNA]</scope>
    <source>
        <strain evidence="10 11">DSM 45772</strain>
    </source>
</reference>
<evidence type="ECO:0000256" key="4">
    <source>
        <dbReference type="ARBA" id="ARBA00022827"/>
    </source>
</evidence>
<evidence type="ECO:0000259" key="9">
    <source>
        <dbReference type="Pfam" id="PF18158"/>
    </source>
</evidence>
<dbReference type="PROSITE" id="PS00073">
    <property type="entry name" value="ACYL_COA_DH_2"/>
    <property type="match status" value="1"/>
</dbReference>
<evidence type="ECO:0000256" key="6">
    <source>
        <dbReference type="SAM" id="MobiDB-lite"/>
    </source>
</evidence>
<evidence type="ECO:0000259" key="7">
    <source>
        <dbReference type="Pfam" id="PF00441"/>
    </source>
</evidence>
<dbReference type="Pfam" id="PF00441">
    <property type="entry name" value="Acyl-CoA_dh_1"/>
    <property type="match status" value="1"/>
</dbReference>
<feature type="region of interest" description="Disordered" evidence="6">
    <location>
        <begin position="178"/>
        <end position="199"/>
    </location>
</feature>
<sequence>MAPTHVVANQAPDLVGFDAAADPPLLEALEREGAGWALDDVHETGRRVGSAEVREWADAAHRNEPRLRTHDRFGFRVDEVDYDPGYHALLGEAVSRGFAGAVWEGRPGQHVARAAGFLVWSQAEAGHGCPVSMTHAVVPALRVAPELFAQYGPGLMSRAYQPGLADPSSKTGLLAGMGMTEKQGGSDVRTNTTTATPNADGSYSLTGHKWFTSAPMCDVFLVLAQTGGASGATGSGGGAGVTCFLVPRILPDGTRNPFAIQRLKDKLGNRSNASSEPEFDGTIGFRVGDEGRGVRTIIEMVACTRLDNALGSAAGMRDAVRRAVWHARHRSAFGSALIDKPLMRAVLADLTVESEAAVALSMRLAGAQDRAATDEHEAAFRRIGVTLGKYWICKRQTAVVGEALECLGGNGFVEESGMPRLFRESPLNSIWEGSGNVNALDLLRVLSREPAAVEAYRAEVELAAGADHRLDAAWKAVQDDLRDVAEDRARWLAERLAIVLQGSLLVRHAPAAVADAFVGSRVAGEHGAAFGTLPRGVDVDGILTRVPLG</sequence>